<evidence type="ECO:0008006" key="3">
    <source>
        <dbReference type="Google" id="ProtNLM"/>
    </source>
</evidence>
<evidence type="ECO:0000313" key="1">
    <source>
        <dbReference type="EMBL" id="RUO58640.1"/>
    </source>
</evidence>
<name>A0A432YCB7_9GAMM</name>
<dbReference type="OrthoDB" id="2451827at2"/>
<gene>
    <name evidence="1" type="ORF">CWI76_10980</name>
</gene>
<proteinExistence type="predicted"/>
<dbReference type="RefSeq" id="WP_126760400.1">
    <property type="nucleotide sequence ID" value="NZ_PIPZ01000005.1"/>
</dbReference>
<reference evidence="2" key="1">
    <citation type="journal article" date="2018" name="Front. Microbiol.">
        <title>Genome-Based Analysis Reveals the Taxonomy and Diversity of the Family Idiomarinaceae.</title>
        <authorList>
            <person name="Liu Y."/>
            <person name="Lai Q."/>
            <person name="Shao Z."/>
        </authorList>
    </citation>
    <scope>NUCLEOTIDE SEQUENCE [LARGE SCALE GENOMIC DNA]</scope>
    <source>
        <strain evidence="2">PIM1</strain>
    </source>
</reference>
<dbReference type="EMBL" id="PIPZ01000005">
    <property type="protein sequence ID" value="RUO58640.1"/>
    <property type="molecule type" value="Genomic_DNA"/>
</dbReference>
<sequence length="210" mass="23873">MTKKESNNLPFFERPDLSPFLVHLTKNTKEEDEFSAYDNLVNILKTGEVWGSDTEKGFIKGPNTAACFMDIPLTSLKYVLNSANTDPKKPRYEPFGLIVSKTFAYKRGCRPVMYLSNDELESIAVPQKELWRVVRLEGVDGEGINWVHEREWRSKGNFRLPNDPHAVLVKNVAAAKKLRQAINKNPKRFKSMPSSIIPLTVLCQGLPYMG</sequence>
<accession>A0A432YCB7</accession>
<dbReference type="AlphaFoldDB" id="A0A432YCB7"/>
<organism evidence="1 2">
    <name type="scientific">Pseudidiomarina marina</name>
    <dbReference type="NCBI Taxonomy" id="502366"/>
    <lineage>
        <taxon>Bacteria</taxon>
        <taxon>Pseudomonadati</taxon>
        <taxon>Pseudomonadota</taxon>
        <taxon>Gammaproteobacteria</taxon>
        <taxon>Alteromonadales</taxon>
        <taxon>Idiomarinaceae</taxon>
        <taxon>Pseudidiomarina</taxon>
    </lineage>
</organism>
<evidence type="ECO:0000313" key="2">
    <source>
        <dbReference type="Proteomes" id="UP000288127"/>
    </source>
</evidence>
<dbReference type="Proteomes" id="UP000288127">
    <property type="component" value="Unassembled WGS sequence"/>
</dbReference>
<comment type="caution">
    <text evidence="1">The sequence shown here is derived from an EMBL/GenBank/DDBJ whole genome shotgun (WGS) entry which is preliminary data.</text>
</comment>
<protein>
    <recommendedName>
        <fullName evidence="3">DUF2971 domain-containing protein</fullName>
    </recommendedName>
</protein>
<keyword evidence="2" id="KW-1185">Reference proteome</keyword>